<dbReference type="AlphaFoldDB" id="A0A239DJ41"/>
<organism evidence="1 2">
    <name type="scientific">Streptosporangium subroseum</name>
    <dbReference type="NCBI Taxonomy" id="106412"/>
    <lineage>
        <taxon>Bacteria</taxon>
        <taxon>Bacillati</taxon>
        <taxon>Actinomycetota</taxon>
        <taxon>Actinomycetes</taxon>
        <taxon>Streptosporangiales</taxon>
        <taxon>Streptosporangiaceae</taxon>
        <taxon>Streptosporangium</taxon>
    </lineage>
</organism>
<proteinExistence type="predicted"/>
<gene>
    <name evidence="1" type="ORF">SAMN05216276_1007162</name>
</gene>
<sequence length="50" mass="4873">MRNFTSFEALRLIVAAAILGCLGIAAGLAPSVVTAGGTGVTVVAGNTPWG</sequence>
<accession>A0A239DJ41</accession>
<evidence type="ECO:0000313" key="2">
    <source>
        <dbReference type="Proteomes" id="UP000198282"/>
    </source>
</evidence>
<protein>
    <submittedName>
        <fullName evidence="1">Uncharacterized protein</fullName>
    </submittedName>
</protein>
<dbReference type="RefSeq" id="WP_179281969.1">
    <property type="nucleotide sequence ID" value="NZ_FZOD01000007.1"/>
</dbReference>
<keyword evidence="2" id="KW-1185">Reference proteome</keyword>
<reference evidence="1 2" key="1">
    <citation type="submission" date="2017-06" db="EMBL/GenBank/DDBJ databases">
        <authorList>
            <person name="Kim H.J."/>
            <person name="Triplett B.A."/>
        </authorList>
    </citation>
    <scope>NUCLEOTIDE SEQUENCE [LARGE SCALE GENOMIC DNA]</scope>
    <source>
        <strain evidence="1 2">CGMCC 4.2132</strain>
    </source>
</reference>
<evidence type="ECO:0000313" key="1">
    <source>
        <dbReference type="EMBL" id="SNS32259.1"/>
    </source>
</evidence>
<dbReference type="Proteomes" id="UP000198282">
    <property type="component" value="Unassembled WGS sequence"/>
</dbReference>
<name>A0A239DJ41_9ACTN</name>
<dbReference type="EMBL" id="FZOD01000007">
    <property type="protein sequence ID" value="SNS32259.1"/>
    <property type="molecule type" value="Genomic_DNA"/>
</dbReference>